<feature type="transmembrane region" description="Helical" evidence="1">
    <location>
        <begin position="133"/>
        <end position="153"/>
    </location>
</feature>
<feature type="transmembrane region" description="Helical" evidence="1">
    <location>
        <begin position="250"/>
        <end position="274"/>
    </location>
</feature>
<keyword evidence="1" id="KW-1133">Transmembrane helix</keyword>
<feature type="transmembrane region" description="Helical" evidence="1">
    <location>
        <begin position="198"/>
        <end position="218"/>
    </location>
</feature>
<dbReference type="NCBIfam" id="TIGR03082">
    <property type="entry name" value="Gneg_AbrB_dup"/>
    <property type="match status" value="2"/>
</dbReference>
<feature type="transmembrane region" description="Helical" evidence="1">
    <location>
        <begin position="173"/>
        <end position="191"/>
    </location>
</feature>
<sequence>MAALAGEAAALAHVPLPWMIGPLLVSAALSLRQWPLQASPRLRDVGQWAIGTTLGLYFTPAVLAAMLGFAWAIGVGVVWALALGYAFYRFLAWRHRDEPGLHPGAAFFAAAIGGASEMALLAERHGAQVDRVAAAHSLRVLMVVSLIPLAFQFSGLHGLDPSPPAVREVHGDGLAVLVGLTVAAGLLMRRLDLPSPFVLGALAVSMGLTGSGIVLSALPLQLVNAGQLFIGVALGTRFTPAFWHRAPRWLASVALGTLGMIMLSAGFACALAWATGLHPATLILGTSPGGIAEMSITAKVLQLGVPTVTAFHVLRYLAVLLATGRLWRWEARRLQARAG</sequence>
<organism evidence="2 3">
    <name type="scientific">Ideonella livida</name>
    <dbReference type="NCBI Taxonomy" id="2707176"/>
    <lineage>
        <taxon>Bacteria</taxon>
        <taxon>Pseudomonadati</taxon>
        <taxon>Pseudomonadota</taxon>
        <taxon>Betaproteobacteria</taxon>
        <taxon>Burkholderiales</taxon>
        <taxon>Sphaerotilaceae</taxon>
        <taxon>Ideonella</taxon>
    </lineage>
</organism>
<dbReference type="Proteomes" id="UP000484255">
    <property type="component" value="Unassembled WGS sequence"/>
</dbReference>
<feature type="transmembrane region" description="Helical" evidence="1">
    <location>
        <begin position="309"/>
        <end position="327"/>
    </location>
</feature>
<name>A0A7C9PGY4_9BURK</name>
<dbReference type="GO" id="GO:0016020">
    <property type="term" value="C:membrane"/>
    <property type="evidence" value="ECO:0007669"/>
    <property type="project" value="InterPro"/>
</dbReference>
<keyword evidence="3" id="KW-1185">Reference proteome</keyword>
<feature type="transmembrane region" description="Helical" evidence="1">
    <location>
        <begin position="16"/>
        <end position="34"/>
    </location>
</feature>
<accession>A0A7C9PGY4</accession>
<reference evidence="2 3" key="1">
    <citation type="submission" date="2020-02" db="EMBL/GenBank/DDBJ databases">
        <title>Ideonella bacterium strain TBM-1.</title>
        <authorList>
            <person name="Chen W.-M."/>
        </authorList>
    </citation>
    <scope>NUCLEOTIDE SEQUENCE [LARGE SCALE GENOMIC DNA]</scope>
    <source>
        <strain evidence="2 3">TBM-1</strain>
    </source>
</reference>
<evidence type="ECO:0000313" key="3">
    <source>
        <dbReference type="Proteomes" id="UP000484255"/>
    </source>
</evidence>
<feature type="transmembrane region" description="Helical" evidence="1">
    <location>
        <begin position="100"/>
        <end position="121"/>
    </location>
</feature>
<feature type="transmembrane region" description="Helical" evidence="1">
    <location>
        <begin position="55"/>
        <end position="88"/>
    </location>
</feature>
<dbReference type="EMBL" id="JAAGOH010000007">
    <property type="protein sequence ID" value="NDY91070.1"/>
    <property type="molecule type" value="Genomic_DNA"/>
</dbReference>
<dbReference type="Pfam" id="PF05145">
    <property type="entry name" value="AbrB"/>
    <property type="match status" value="1"/>
</dbReference>
<dbReference type="PANTHER" id="PTHR38457">
    <property type="entry name" value="REGULATOR ABRB-RELATED"/>
    <property type="match status" value="1"/>
</dbReference>
<proteinExistence type="predicted"/>
<evidence type="ECO:0000256" key="1">
    <source>
        <dbReference type="SAM" id="Phobius"/>
    </source>
</evidence>
<gene>
    <name evidence="2" type="ORF">G3A44_07655</name>
</gene>
<comment type="caution">
    <text evidence="2">The sequence shown here is derived from an EMBL/GenBank/DDBJ whole genome shotgun (WGS) entry which is preliminary data.</text>
</comment>
<dbReference type="InterPro" id="IPR017516">
    <property type="entry name" value="AbrB_dup"/>
</dbReference>
<dbReference type="AlphaFoldDB" id="A0A7C9PGY4"/>
<protein>
    <submittedName>
        <fullName evidence="2">AbrB family transcriptional regulator</fullName>
    </submittedName>
</protein>
<dbReference type="PANTHER" id="PTHR38457:SF1">
    <property type="entry name" value="REGULATOR ABRB-RELATED"/>
    <property type="match status" value="1"/>
</dbReference>
<evidence type="ECO:0000313" key="2">
    <source>
        <dbReference type="EMBL" id="NDY91070.1"/>
    </source>
</evidence>
<dbReference type="PIRSF" id="PIRSF038991">
    <property type="entry name" value="Protein_AbrB"/>
    <property type="match status" value="1"/>
</dbReference>
<dbReference type="InterPro" id="IPR007820">
    <property type="entry name" value="AbrB_fam"/>
</dbReference>
<dbReference type="GO" id="GO:0010468">
    <property type="term" value="P:regulation of gene expression"/>
    <property type="evidence" value="ECO:0007669"/>
    <property type="project" value="InterPro"/>
</dbReference>
<keyword evidence="1" id="KW-0812">Transmembrane</keyword>
<keyword evidence="1" id="KW-0472">Membrane</keyword>